<feature type="compositionally biased region" description="Low complexity" evidence="9">
    <location>
        <begin position="388"/>
        <end position="418"/>
    </location>
</feature>
<comment type="caution">
    <text evidence="11">The sequence shown here is derived from an EMBL/GenBank/DDBJ whole genome shotgun (WGS) entry which is preliminary data.</text>
</comment>
<feature type="region of interest" description="Disordered" evidence="9">
    <location>
        <begin position="290"/>
        <end position="343"/>
    </location>
</feature>
<reference evidence="11 12" key="1">
    <citation type="submission" date="2023-11" db="EMBL/GenBank/DDBJ databases">
        <title>Dfirmibasis_genome.</title>
        <authorList>
            <person name="Edelbroek B."/>
            <person name="Kjellin J."/>
            <person name="Jerlstrom-Hultqvist J."/>
            <person name="Soderbom F."/>
        </authorList>
    </citation>
    <scope>NUCLEOTIDE SEQUENCE [LARGE SCALE GENOMIC DNA]</scope>
    <source>
        <strain evidence="11 12">TNS-C-14</strain>
    </source>
</reference>
<dbReference type="PANTHER" id="PTHR22883:SF418">
    <property type="entry name" value="ZDHHC-TYPE PALMITOYLTRANSFERASE 1-RELATED"/>
    <property type="match status" value="1"/>
</dbReference>
<keyword evidence="7 8" id="KW-0012">Acyltransferase</keyword>
<comment type="domain">
    <text evidence="8">The DHHC domain is required for palmitoyltransferase activity.</text>
</comment>
<keyword evidence="5 8" id="KW-0472">Membrane</keyword>
<name>A0AAN7TRF2_9MYCE</name>
<feature type="transmembrane region" description="Helical" evidence="8">
    <location>
        <begin position="211"/>
        <end position="239"/>
    </location>
</feature>
<keyword evidence="12" id="KW-1185">Reference proteome</keyword>
<dbReference type="PANTHER" id="PTHR22883">
    <property type="entry name" value="ZINC FINGER DHHC DOMAIN CONTAINING PROTEIN"/>
    <property type="match status" value="1"/>
</dbReference>
<dbReference type="GO" id="GO:0019706">
    <property type="term" value="F:protein-cysteine S-palmitoyltransferase activity"/>
    <property type="evidence" value="ECO:0007669"/>
    <property type="project" value="UniProtKB-EC"/>
</dbReference>
<feature type="compositionally biased region" description="Low complexity" evidence="9">
    <location>
        <begin position="359"/>
        <end position="379"/>
    </location>
</feature>
<accession>A0AAN7TRF2</accession>
<evidence type="ECO:0000313" key="11">
    <source>
        <dbReference type="EMBL" id="KAK5577934.1"/>
    </source>
</evidence>
<feature type="compositionally biased region" description="Low complexity" evidence="9">
    <location>
        <begin position="290"/>
        <end position="319"/>
    </location>
</feature>
<feature type="transmembrane region" description="Helical" evidence="8">
    <location>
        <begin position="25"/>
        <end position="50"/>
    </location>
</feature>
<feature type="domain" description="Palmitoyltransferase DHHC" evidence="10">
    <location>
        <begin position="112"/>
        <end position="250"/>
    </location>
</feature>
<protein>
    <recommendedName>
        <fullName evidence="8">Palmitoyltransferase</fullName>
        <ecNumber evidence="8">2.3.1.225</ecNumber>
    </recommendedName>
</protein>
<evidence type="ECO:0000256" key="2">
    <source>
        <dbReference type="ARBA" id="ARBA00022679"/>
    </source>
</evidence>
<dbReference type="GO" id="GO:0005794">
    <property type="term" value="C:Golgi apparatus"/>
    <property type="evidence" value="ECO:0007669"/>
    <property type="project" value="TreeGrafter"/>
</dbReference>
<sequence length="457" mass="51628">MSRPSYASATKTYLHNRLVTGPDRAYFIVAMVLMLIPEIPFLIFICPLFVEWITAAIYPISIYFWIASYIFLIQTAYTDPGIIPRGVYNDDIFAPDHRQPLFKKISVKDTKQEIKWCETCCLYKPPRANHCGICNNCVERFDHHCPWVGNCIGRRNYQTFLYFLYSLGFLCIWIMGFCVAHICIESARYRDDHPSASSAKVFQEGMNKSHYISIITIVYGLAGLMFVGSLGGFHFFLLLTNQSTNEKIKKTFRKSNPYRKSAFSNFIEAFCPPRYPSFYRYTLDHEKELTTIPTPNNNNNNNNNTNGNNIGNNNITNGNSSGGGSGNITTTNGYTPPISPPQMLQRQTSTIRYSLDNLRTSSNSSLGNNLKSSKDLNLSTISEDKPKNNINSNNKNENNDTTNNKNSSEGNNNHSSGSDTISDFDGDEENNEDDFKSDDKEINSSSLSVNHELQVNV</sequence>
<feature type="compositionally biased region" description="Basic and acidic residues" evidence="9">
    <location>
        <begin position="433"/>
        <end position="442"/>
    </location>
</feature>
<proteinExistence type="inferred from homology"/>
<dbReference type="Pfam" id="PF01529">
    <property type="entry name" value="DHHC"/>
    <property type="match status" value="1"/>
</dbReference>
<evidence type="ECO:0000256" key="1">
    <source>
        <dbReference type="ARBA" id="ARBA00004141"/>
    </source>
</evidence>
<comment type="similarity">
    <text evidence="8">Belongs to the DHHC palmitoyltransferase family.</text>
</comment>
<evidence type="ECO:0000256" key="6">
    <source>
        <dbReference type="ARBA" id="ARBA00023180"/>
    </source>
</evidence>
<evidence type="ECO:0000256" key="7">
    <source>
        <dbReference type="ARBA" id="ARBA00023315"/>
    </source>
</evidence>
<feature type="region of interest" description="Disordered" evidence="9">
    <location>
        <begin position="359"/>
        <end position="457"/>
    </location>
</feature>
<dbReference type="AlphaFoldDB" id="A0AAN7TRF2"/>
<feature type="compositionally biased region" description="Acidic residues" evidence="9">
    <location>
        <begin position="422"/>
        <end position="432"/>
    </location>
</feature>
<evidence type="ECO:0000259" key="10">
    <source>
        <dbReference type="Pfam" id="PF01529"/>
    </source>
</evidence>
<evidence type="ECO:0000256" key="3">
    <source>
        <dbReference type="ARBA" id="ARBA00022692"/>
    </source>
</evidence>
<dbReference type="PROSITE" id="PS50216">
    <property type="entry name" value="DHHC"/>
    <property type="match status" value="1"/>
</dbReference>
<organism evidence="11 12">
    <name type="scientific">Dictyostelium firmibasis</name>
    <dbReference type="NCBI Taxonomy" id="79012"/>
    <lineage>
        <taxon>Eukaryota</taxon>
        <taxon>Amoebozoa</taxon>
        <taxon>Evosea</taxon>
        <taxon>Eumycetozoa</taxon>
        <taxon>Dictyostelia</taxon>
        <taxon>Dictyosteliales</taxon>
        <taxon>Dictyosteliaceae</taxon>
        <taxon>Dictyostelium</taxon>
    </lineage>
</organism>
<dbReference type="InterPro" id="IPR001594">
    <property type="entry name" value="Palmitoyltrfase_DHHC"/>
</dbReference>
<gene>
    <name evidence="11" type="ORF">RB653_002882</name>
</gene>
<dbReference type="GO" id="GO:0005783">
    <property type="term" value="C:endoplasmic reticulum"/>
    <property type="evidence" value="ECO:0007669"/>
    <property type="project" value="TreeGrafter"/>
</dbReference>
<dbReference type="EC" id="2.3.1.225" evidence="8"/>
<keyword evidence="3 8" id="KW-0812">Transmembrane</keyword>
<dbReference type="GO" id="GO:0006612">
    <property type="term" value="P:protein targeting to membrane"/>
    <property type="evidence" value="ECO:0007669"/>
    <property type="project" value="TreeGrafter"/>
</dbReference>
<comment type="subcellular location">
    <subcellularLocation>
        <location evidence="1">Membrane</location>
        <topology evidence="1">Multi-pass membrane protein</topology>
    </subcellularLocation>
</comment>
<evidence type="ECO:0000256" key="4">
    <source>
        <dbReference type="ARBA" id="ARBA00022989"/>
    </source>
</evidence>
<dbReference type="InterPro" id="IPR039859">
    <property type="entry name" value="PFA4/ZDH16/20/ERF2-like"/>
</dbReference>
<dbReference type="GO" id="GO:0016020">
    <property type="term" value="C:membrane"/>
    <property type="evidence" value="ECO:0007669"/>
    <property type="project" value="UniProtKB-SubCell"/>
</dbReference>
<keyword evidence="4 8" id="KW-1133">Transmembrane helix</keyword>
<evidence type="ECO:0000256" key="8">
    <source>
        <dbReference type="RuleBase" id="RU079119"/>
    </source>
</evidence>
<keyword evidence="2 8" id="KW-0808">Transferase</keyword>
<dbReference type="EMBL" id="JAVFKY010000004">
    <property type="protein sequence ID" value="KAK5577934.1"/>
    <property type="molecule type" value="Genomic_DNA"/>
</dbReference>
<evidence type="ECO:0000256" key="5">
    <source>
        <dbReference type="ARBA" id="ARBA00023136"/>
    </source>
</evidence>
<keyword evidence="6" id="KW-0325">Glycoprotein</keyword>
<evidence type="ECO:0000313" key="12">
    <source>
        <dbReference type="Proteomes" id="UP001344447"/>
    </source>
</evidence>
<dbReference type="Proteomes" id="UP001344447">
    <property type="component" value="Unassembled WGS sequence"/>
</dbReference>
<feature type="transmembrane region" description="Helical" evidence="8">
    <location>
        <begin position="160"/>
        <end position="182"/>
    </location>
</feature>
<comment type="catalytic activity">
    <reaction evidence="8">
        <text>L-cysteinyl-[protein] + hexadecanoyl-CoA = S-hexadecanoyl-L-cysteinyl-[protein] + CoA</text>
        <dbReference type="Rhea" id="RHEA:36683"/>
        <dbReference type="Rhea" id="RHEA-COMP:10131"/>
        <dbReference type="Rhea" id="RHEA-COMP:11032"/>
        <dbReference type="ChEBI" id="CHEBI:29950"/>
        <dbReference type="ChEBI" id="CHEBI:57287"/>
        <dbReference type="ChEBI" id="CHEBI:57379"/>
        <dbReference type="ChEBI" id="CHEBI:74151"/>
        <dbReference type="EC" id="2.3.1.225"/>
    </reaction>
</comment>
<evidence type="ECO:0000256" key="9">
    <source>
        <dbReference type="SAM" id="MobiDB-lite"/>
    </source>
</evidence>
<feature type="transmembrane region" description="Helical" evidence="8">
    <location>
        <begin position="56"/>
        <end position="77"/>
    </location>
</feature>
<feature type="compositionally biased region" description="Polar residues" evidence="9">
    <location>
        <begin position="443"/>
        <end position="457"/>
    </location>
</feature>